<dbReference type="InterPro" id="IPR036374">
    <property type="entry name" value="OxRdtase_Mopterin-bd_sf"/>
</dbReference>
<dbReference type="Proteomes" id="UP000001726">
    <property type="component" value="Chromosome"/>
</dbReference>
<dbReference type="AlphaFoldDB" id="B2VJ16"/>
<accession>B2VJ16</accession>
<keyword evidence="2" id="KW-1185">Reference proteome</keyword>
<dbReference type="SUPFAM" id="SSF56524">
    <property type="entry name" value="Oxidoreductase molybdopterin-binding domain"/>
    <property type="match status" value="1"/>
</dbReference>
<reference evidence="1 2" key="1">
    <citation type="journal article" date="2008" name="Environ. Microbiol.">
        <title>The genome of Erwinia tasmaniensis strain Et1/99, a non-pathogenic bacterium in the genus Erwinia.</title>
        <authorList>
            <person name="Kube M."/>
            <person name="Migdoll A.M."/>
            <person name="Mueller I."/>
            <person name="Kuhl H."/>
            <person name="Beck A."/>
            <person name="Reinhardt R."/>
            <person name="Geider K."/>
        </authorList>
    </citation>
    <scope>NUCLEOTIDE SEQUENCE [LARGE SCALE GENOMIC DNA]</scope>
    <source>
        <strain evidence="2">DSM 17950 / CFBP 7177 / CIP 109463 / NCPPB 4357 / Et1/99</strain>
    </source>
</reference>
<dbReference type="OrthoDB" id="9798763at2"/>
<name>B2VJ16_ERWT9</name>
<dbReference type="Gene3D" id="3.90.420.10">
    <property type="entry name" value="Oxidoreductase, molybdopterin-binding domain"/>
    <property type="match status" value="1"/>
</dbReference>
<dbReference type="RefSeq" id="WP_012440876.1">
    <property type="nucleotide sequence ID" value="NC_010694.1"/>
</dbReference>
<evidence type="ECO:0000313" key="2">
    <source>
        <dbReference type="Proteomes" id="UP000001726"/>
    </source>
</evidence>
<dbReference type="eggNOG" id="COG3915">
    <property type="taxonomic scope" value="Bacteria"/>
</dbReference>
<dbReference type="KEGG" id="eta:ETA_11330"/>
<dbReference type="STRING" id="465817.ETA_11330"/>
<proteinExistence type="predicted"/>
<dbReference type="HOGENOM" id="CLU_110165_3_1_6"/>
<protein>
    <submittedName>
        <fullName evidence="1">Exported protein</fullName>
    </submittedName>
</protein>
<sequence length="150" mass="17155">MKYILFVFSIFFSYFCLAQGDSLVLVNKGIRVNITTPDLEKMPSLEIKTSTNFTPESVFTGVRLKDLLEAYHVSSGSIRVFALDDYSYTLPVAELLKYNVILAYKRDNNYIDISEMGPYVVIYPRDKYPELKTLDVNAKTVWQIGTIEAL</sequence>
<evidence type="ECO:0000313" key="1">
    <source>
        <dbReference type="EMBL" id="CAO96179.1"/>
    </source>
</evidence>
<dbReference type="EMBL" id="CU468135">
    <property type="protein sequence ID" value="CAO96179.1"/>
    <property type="molecule type" value="Genomic_DNA"/>
</dbReference>
<gene>
    <name evidence="1" type="ordered locus">ETA_11330</name>
</gene>
<organism evidence="1 2">
    <name type="scientific">Erwinia tasmaniensis (strain DSM 17950 / CFBP 7177 / CIP 109463 / NCPPB 4357 / Et1/99)</name>
    <dbReference type="NCBI Taxonomy" id="465817"/>
    <lineage>
        <taxon>Bacteria</taxon>
        <taxon>Pseudomonadati</taxon>
        <taxon>Pseudomonadota</taxon>
        <taxon>Gammaproteobacteria</taxon>
        <taxon>Enterobacterales</taxon>
        <taxon>Erwiniaceae</taxon>
        <taxon>Erwinia</taxon>
    </lineage>
</organism>